<dbReference type="EMBL" id="VORX01000004">
    <property type="protein sequence ID" value="TXE07653.1"/>
    <property type="molecule type" value="Genomic_DNA"/>
</dbReference>
<proteinExistence type="inferred from homology"/>
<organism evidence="3 4">
    <name type="scientific">Gelidibacter salicanalis</name>
    <dbReference type="NCBI Taxonomy" id="291193"/>
    <lineage>
        <taxon>Bacteria</taxon>
        <taxon>Pseudomonadati</taxon>
        <taxon>Bacteroidota</taxon>
        <taxon>Flavobacteriia</taxon>
        <taxon>Flavobacteriales</taxon>
        <taxon>Flavobacteriaceae</taxon>
        <taxon>Gelidibacter</taxon>
    </lineage>
</organism>
<dbReference type="PANTHER" id="PTHR16301:SF20">
    <property type="entry name" value="IMPACT FAMILY MEMBER YIGZ"/>
    <property type="match status" value="1"/>
</dbReference>
<reference evidence="3 4" key="1">
    <citation type="submission" date="2019-08" db="EMBL/GenBank/DDBJ databases">
        <title>Genome sequence of Gelidibacter salicanalis IC162T.</title>
        <authorList>
            <person name="Bowman J.P."/>
        </authorList>
    </citation>
    <scope>NUCLEOTIDE SEQUENCE [LARGE SCALE GENOMIC DNA]</scope>
    <source>
        <strain evidence="3 4">IC162</strain>
    </source>
</reference>
<dbReference type="OrthoDB" id="9813771at2"/>
<evidence type="ECO:0000256" key="1">
    <source>
        <dbReference type="ARBA" id="ARBA00007665"/>
    </source>
</evidence>
<dbReference type="Pfam" id="PF01205">
    <property type="entry name" value="Impact_N"/>
    <property type="match status" value="1"/>
</dbReference>
<comment type="similarity">
    <text evidence="1">Belongs to the IMPACT family.</text>
</comment>
<evidence type="ECO:0000313" key="3">
    <source>
        <dbReference type="EMBL" id="TXE07653.1"/>
    </source>
</evidence>
<evidence type="ECO:0000259" key="2">
    <source>
        <dbReference type="Pfam" id="PF01205"/>
    </source>
</evidence>
<dbReference type="InterPro" id="IPR001498">
    <property type="entry name" value="Impact_N"/>
</dbReference>
<dbReference type="RefSeq" id="WP_146892941.1">
    <property type="nucleotide sequence ID" value="NZ_VORX01000004.1"/>
</dbReference>
<gene>
    <name evidence="3" type="ORF">ES711_09395</name>
</gene>
<protein>
    <submittedName>
        <fullName evidence="3">YigZ family protein</fullName>
    </submittedName>
</protein>
<comment type="caution">
    <text evidence="3">The sequence shown here is derived from an EMBL/GenBank/DDBJ whole genome shotgun (WGS) entry which is preliminary data.</text>
</comment>
<keyword evidence="4" id="KW-1185">Reference proteome</keyword>
<sequence>MTEKDTYKTITKASDEVLFKDKNSKFFGYAFPVTTEELVKVHLEDLKKQHHSARHWCYAYQIGKTENEYQFRANDDGEPNNSAGMPIYGQLQSFDVTNVLIVVVRYFGGVKLGVGGLISAYKTAAQMALEASKIVTRTINQDIQLKFEYKDMNKVMRVIKEKNLKIKSQTLELDCTIIISVRLKKSKAVLDAFKTIFNVKVNVLKN</sequence>
<dbReference type="InterPro" id="IPR036956">
    <property type="entry name" value="Impact_N_sf"/>
</dbReference>
<dbReference type="PANTHER" id="PTHR16301">
    <property type="entry name" value="IMPACT-RELATED"/>
    <property type="match status" value="1"/>
</dbReference>
<name>A0A5C7AJE6_9FLAO</name>
<dbReference type="Gene3D" id="3.30.230.30">
    <property type="entry name" value="Impact, N-terminal domain"/>
    <property type="match status" value="1"/>
</dbReference>
<dbReference type="InterPro" id="IPR023582">
    <property type="entry name" value="Impact"/>
</dbReference>
<feature type="domain" description="Impact N-terminal" evidence="2">
    <location>
        <begin position="22"/>
        <end position="129"/>
    </location>
</feature>
<dbReference type="SUPFAM" id="SSF54211">
    <property type="entry name" value="Ribosomal protein S5 domain 2-like"/>
    <property type="match status" value="1"/>
</dbReference>
<accession>A0A5C7AJE6</accession>
<dbReference type="GO" id="GO:0006446">
    <property type="term" value="P:regulation of translational initiation"/>
    <property type="evidence" value="ECO:0007669"/>
    <property type="project" value="TreeGrafter"/>
</dbReference>
<dbReference type="InterPro" id="IPR020568">
    <property type="entry name" value="Ribosomal_Su5_D2-typ_SF"/>
</dbReference>
<dbReference type="AlphaFoldDB" id="A0A5C7AJE6"/>
<dbReference type="GO" id="GO:0005737">
    <property type="term" value="C:cytoplasm"/>
    <property type="evidence" value="ECO:0007669"/>
    <property type="project" value="TreeGrafter"/>
</dbReference>
<evidence type="ECO:0000313" key="4">
    <source>
        <dbReference type="Proteomes" id="UP000321734"/>
    </source>
</evidence>
<dbReference type="Proteomes" id="UP000321734">
    <property type="component" value="Unassembled WGS sequence"/>
</dbReference>